<dbReference type="Gene3D" id="2.170.270.10">
    <property type="entry name" value="SET domain"/>
    <property type="match status" value="2"/>
</dbReference>
<proteinExistence type="predicted"/>
<evidence type="ECO:0000256" key="1">
    <source>
        <dbReference type="SAM" id="MobiDB-lite"/>
    </source>
</evidence>
<dbReference type="InterPro" id="IPR001214">
    <property type="entry name" value="SET_dom"/>
</dbReference>
<dbReference type="EMBL" id="CACTIH010000010">
    <property type="protein sequence ID" value="CAA2934061.1"/>
    <property type="molecule type" value="Genomic_DNA"/>
</dbReference>
<feature type="domain" description="SET" evidence="2">
    <location>
        <begin position="122"/>
        <end position="217"/>
    </location>
</feature>
<accession>A0A8S0P7D2</accession>
<dbReference type="OrthoDB" id="308383at2759"/>
<protein>
    <submittedName>
        <fullName evidence="3">Probable inactive histone-lysine N-methyltransferase SUVR2 isoform X1</fullName>
    </submittedName>
</protein>
<dbReference type="PROSITE" id="PS50280">
    <property type="entry name" value="SET"/>
    <property type="match status" value="1"/>
</dbReference>
<dbReference type="InterPro" id="IPR046341">
    <property type="entry name" value="SET_dom_sf"/>
</dbReference>
<organism evidence="3 4">
    <name type="scientific">Olea europaea subsp. europaea</name>
    <dbReference type="NCBI Taxonomy" id="158383"/>
    <lineage>
        <taxon>Eukaryota</taxon>
        <taxon>Viridiplantae</taxon>
        <taxon>Streptophyta</taxon>
        <taxon>Embryophyta</taxon>
        <taxon>Tracheophyta</taxon>
        <taxon>Spermatophyta</taxon>
        <taxon>Magnoliopsida</taxon>
        <taxon>eudicotyledons</taxon>
        <taxon>Gunneridae</taxon>
        <taxon>Pentapetalae</taxon>
        <taxon>asterids</taxon>
        <taxon>lamiids</taxon>
        <taxon>Lamiales</taxon>
        <taxon>Oleaceae</taxon>
        <taxon>Oleeae</taxon>
        <taxon>Olea</taxon>
    </lineage>
</organism>
<dbReference type="Gramene" id="OE9A068744T1">
    <property type="protein sequence ID" value="OE9A068744C1"/>
    <property type="gene ID" value="OE9A068744"/>
</dbReference>
<keyword evidence="4" id="KW-1185">Reference proteome</keyword>
<feature type="region of interest" description="Disordered" evidence="1">
    <location>
        <begin position="1"/>
        <end position="28"/>
    </location>
</feature>
<dbReference type="SUPFAM" id="SSF82199">
    <property type="entry name" value="SET domain"/>
    <property type="match status" value="1"/>
</dbReference>
<evidence type="ECO:0000313" key="3">
    <source>
        <dbReference type="EMBL" id="CAA2934061.1"/>
    </source>
</evidence>
<evidence type="ECO:0000259" key="2">
    <source>
        <dbReference type="PROSITE" id="PS50280"/>
    </source>
</evidence>
<dbReference type="PANTHER" id="PTHR46450:SF1">
    <property type="entry name" value="INACTIVE HISTONE-LYSINE N-METHYLTRANSFERASE SUVR1-RELATED"/>
    <property type="match status" value="1"/>
</dbReference>
<sequence>MGEKGTADGDPISNETRSNGEPAMVSGAKGVSFNSLDGSVSSQFDEQLVLPQESPCDGVDGGMQLNRKASGEFAYTTDGLIKEDFLKECISMIRDSEKHCRYFCKECPLERSKNEDIVGSCKGHLVFMTPVGKGWRLCTLEDLPKGAFSSKGEEHSYPVLLDADWGSEVVVKDEDAFCLDATHYGNVARFINHRFFDSNMVEIPVEVETPDQHYYHV</sequence>
<dbReference type="AlphaFoldDB" id="A0A8S0P7D2"/>
<dbReference type="Proteomes" id="UP000594638">
    <property type="component" value="Unassembled WGS sequence"/>
</dbReference>
<gene>
    <name evidence="3" type="ORF">OLEA9_A068744</name>
</gene>
<reference evidence="3 4" key="1">
    <citation type="submission" date="2019-12" db="EMBL/GenBank/DDBJ databases">
        <authorList>
            <person name="Alioto T."/>
            <person name="Alioto T."/>
            <person name="Gomez Garrido J."/>
        </authorList>
    </citation>
    <scope>NUCLEOTIDE SEQUENCE [LARGE SCALE GENOMIC DNA]</scope>
</reference>
<evidence type="ECO:0000313" key="4">
    <source>
        <dbReference type="Proteomes" id="UP000594638"/>
    </source>
</evidence>
<name>A0A8S0P7D2_OLEEU</name>
<dbReference type="PANTHER" id="PTHR46450">
    <property type="entry name" value="INACTIVE HISTONE-LYSINE N-METHYLTRANSFERASE SUVR1-RELATED"/>
    <property type="match status" value="1"/>
</dbReference>
<comment type="caution">
    <text evidence="3">The sequence shown here is derived from an EMBL/GenBank/DDBJ whole genome shotgun (WGS) entry which is preliminary data.</text>
</comment>